<proteinExistence type="predicted"/>
<keyword evidence="2" id="KW-0812">Transmembrane</keyword>
<feature type="signal peptide" evidence="3">
    <location>
        <begin position="1"/>
        <end position="35"/>
    </location>
</feature>
<feature type="region of interest" description="Disordered" evidence="1">
    <location>
        <begin position="323"/>
        <end position="373"/>
    </location>
</feature>
<evidence type="ECO:0000256" key="2">
    <source>
        <dbReference type="SAM" id="Phobius"/>
    </source>
</evidence>
<accession>A0ABW3XBM4</accession>
<feature type="compositionally biased region" description="Basic residues" evidence="1">
    <location>
        <begin position="330"/>
        <end position="346"/>
    </location>
</feature>
<evidence type="ECO:0000313" key="5">
    <source>
        <dbReference type="Proteomes" id="UP001597058"/>
    </source>
</evidence>
<feature type="compositionally biased region" description="Pro residues" evidence="1">
    <location>
        <begin position="350"/>
        <end position="360"/>
    </location>
</feature>
<evidence type="ECO:0000256" key="3">
    <source>
        <dbReference type="SAM" id="SignalP"/>
    </source>
</evidence>
<dbReference type="Proteomes" id="UP001597058">
    <property type="component" value="Unassembled WGS sequence"/>
</dbReference>
<feature type="transmembrane region" description="Helical" evidence="2">
    <location>
        <begin position="294"/>
        <end position="315"/>
    </location>
</feature>
<evidence type="ECO:0000256" key="1">
    <source>
        <dbReference type="SAM" id="MobiDB-lite"/>
    </source>
</evidence>
<name>A0ABW3XBM4_9ACTN</name>
<sequence>MRKPYALPLSVLLYSLSLLLAPLVLLAPAASRAYAADNGSWSVYPFATQLSARPYFILSADLGTTVRDKVTVTNKTGAPLSFRLYAADAYNTVRDGGFAVRTAKERQREVGAWARPARSRVTVPAHGSVTVPFTLRVPERAEPGDHAGALIALDERVDPGSGAVAMGVQRAVGARIYLRVGGPTVPALAVEKVRISHHQPLVPGTGTSTATISYTLHNTGNVTLDPRVRLRAEGLFGRTLLSRGLTRIPAELLPGQRVRLSEPWRGAPQLDWGDVTLTASAQGTRQSASTSFLALPWLVLGLVLAAAIGGAVVVVRARGGRGWPWTPGAARRRGRPWPLRGRRGRARPSVPAPPSPPEPSTPSRRRSSPSARP</sequence>
<feature type="chain" id="PRO_5047030225" evidence="3">
    <location>
        <begin position="36"/>
        <end position="373"/>
    </location>
</feature>
<keyword evidence="3" id="KW-0732">Signal</keyword>
<keyword evidence="5" id="KW-1185">Reference proteome</keyword>
<evidence type="ECO:0000313" key="4">
    <source>
        <dbReference type="EMBL" id="MFD1306705.1"/>
    </source>
</evidence>
<comment type="caution">
    <text evidence="4">The sequence shown here is derived from an EMBL/GenBank/DDBJ whole genome shotgun (WGS) entry which is preliminary data.</text>
</comment>
<dbReference type="RefSeq" id="WP_381241049.1">
    <property type="nucleotide sequence ID" value="NZ_JBHSKH010000086.1"/>
</dbReference>
<reference evidence="5" key="1">
    <citation type="journal article" date="2019" name="Int. J. Syst. Evol. Microbiol.">
        <title>The Global Catalogue of Microorganisms (GCM) 10K type strain sequencing project: providing services to taxonomists for standard genome sequencing and annotation.</title>
        <authorList>
            <consortium name="The Broad Institute Genomics Platform"/>
            <consortium name="The Broad Institute Genome Sequencing Center for Infectious Disease"/>
            <person name="Wu L."/>
            <person name="Ma J."/>
        </authorList>
    </citation>
    <scope>NUCLEOTIDE SEQUENCE [LARGE SCALE GENOMIC DNA]</scope>
    <source>
        <strain evidence="5">CGMCC 4.7020</strain>
    </source>
</reference>
<dbReference type="EMBL" id="JBHTMM010000012">
    <property type="protein sequence ID" value="MFD1306705.1"/>
    <property type="molecule type" value="Genomic_DNA"/>
</dbReference>
<protein>
    <submittedName>
        <fullName evidence="4">WxL protein peptidoglycan domain-containing protein</fullName>
    </submittedName>
</protein>
<organism evidence="4 5">
    <name type="scientific">Streptomyces kaempferi</name>
    <dbReference type="NCBI Taxonomy" id="333725"/>
    <lineage>
        <taxon>Bacteria</taxon>
        <taxon>Bacillati</taxon>
        <taxon>Actinomycetota</taxon>
        <taxon>Actinomycetes</taxon>
        <taxon>Kitasatosporales</taxon>
        <taxon>Streptomycetaceae</taxon>
        <taxon>Streptomyces</taxon>
    </lineage>
</organism>
<keyword evidence="2" id="KW-1133">Transmembrane helix</keyword>
<gene>
    <name evidence="4" type="ORF">ACFQ5X_12745</name>
</gene>
<keyword evidence="2" id="KW-0472">Membrane</keyword>